<organism evidence="2 3">
    <name type="scientific">Piloderma croceum (strain F 1598)</name>
    <dbReference type="NCBI Taxonomy" id="765440"/>
    <lineage>
        <taxon>Eukaryota</taxon>
        <taxon>Fungi</taxon>
        <taxon>Dikarya</taxon>
        <taxon>Basidiomycota</taxon>
        <taxon>Agaricomycotina</taxon>
        <taxon>Agaricomycetes</taxon>
        <taxon>Agaricomycetidae</taxon>
        <taxon>Atheliales</taxon>
        <taxon>Atheliaceae</taxon>
        <taxon>Piloderma</taxon>
    </lineage>
</organism>
<evidence type="ECO:0000313" key="2">
    <source>
        <dbReference type="EMBL" id="KIM91349.1"/>
    </source>
</evidence>
<dbReference type="EMBL" id="KN832971">
    <property type="protein sequence ID" value="KIM91349.1"/>
    <property type="molecule type" value="Genomic_DNA"/>
</dbReference>
<dbReference type="AlphaFoldDB" id="A0A0C3GI72"/>
<protein>
    <submittedName>
        <fullName evidence="2">Uncharacterized protein</fullName>
    </submittedName>
</protein>
<feature type="region of interest" description="Disordered" evidence="1">
    <location>
        <begin position="91"/>
        <end position="111"/>
    </location>
</feature>
<gene>
    <name evidence="2" type="ORF">PILCRDRAFT_126915</name>
</gene>
<sequence length="111" mass="12720">MYKCGDGKGDDEAGKCWIFRIATNLSTRTDARITQQLQTDPSSHRSHLHPPLHAIHRRSALSSIRRQRHLGGTLPIYQILQYKYARWAPYDQSPSSEKTNHQSPRNTPPLC</sequence>
<proteinExistence type="predicted"/>
<dbReference type="Proteomes" id="UP000054166">
    <property type="component" value="Unassembled WGS sequence"/>
</dbReference>
<dbReference type="InParanoid" id="A0A0C3GI72"/>
<keyword evidence="3" id="KW-1185">Reference proteome</keyword>
<evidence type="ECO:0000313" key="3">
    <source>
        <dbReference type="Proteomes" id="UP000054166"/>
    </source>
</evidence>
<evidence type="ECO:0000256" key="1">
    <source>
        <dbReference type="SAM" id="MobiDB-lite"/>
    </source>
</evidence>
<accession>A0A0C3GI72</accession>
<reference evidence="2 3" key="1">
    <citation type="submission" date="2014-04" db="EMBL/GenBank/DDBJ databases">
        <authorList>
            <consortium name="DOE Joint Genome Institute"/>
            <person name="Kuo A."/>
            <person name="Tarkka M."/>
            <person name="Buscot F."/>
            <person name="Kohler A."/>
            <person name="Nagy L.G."/>
            <person name="Floudas D."/>
            <person name="Copeland A."/>
            <person name="Barry K.W."/>
            <person name="Cichocki N."/>
            <person name="Veneault-Fourrey C."/>
            <person name="LaButti K."/>
            <person name="Lindquist E.A."/>
            <person name="Lipzen A."/>
            <person name="Lundell T."/>
            <person name="Morin E."/>
            <person name="Murat C."/>
            <person name="Sun H."/>
            <person name="Tunlid A."/>
            <person name="Henrissat B."/>
            <person name="Grigoriev I.V."/>
            <person name="Hibbett D.S."/>
            <person name="Martin F."/>
            <person name="Nordberg H.P."/>
            <person name="Cantor M.N."/>
            <person name="Hua S.X."/>
        </authorList>
    </citation>
    <scope>NUCLEOTIDE SEQUENCE [LARGE SCALE GENOMIC DNA]</scope>
    <source>
        <strain evidence="2 3">F 1598</strain>
    </source>
</reference>
<dbReference type="HOGENOM" id="CLU_2159344_0_0_1"/>
<feature type="compositionally biased region" description="Polar residues" evidence="1">
    <location>
        <begin position="92"/>
        <end position="105"/>
    </location>
</feature>
<reference evidence="3" key="2">
    <citation type="submission" date="2015-01" db="EMBL/GenBank/DDBJ databases">
        <title>Evolutionary Origins and Diversification of the Mycorrhizal Mutualists.</title>
        <authorList>
            <consortium name="DOE Joint Genome Institute"/>
            <consortium name="Mycorrhizal Genomics Consortium"/>
            <person name="Kohler A."/>
            <person name="Kuo A."/>
            <person name="Nagy L.G."/>
            <person name="Floudas D."/>
            <person name="Copeland A."/>
            <person name="Barry K.W."/>
            <person name="Cichocki N."/>
            <person name="Veneault-Fourrey C."/>
            <person name="LaButti K."/>
            <person name="Lindquist E.A."/>
            <person name="Lipzen A."/>
            <person name="Lundell T."/>
            <person name="Morin E."/>
            <person name="Murat C."/>
            <person name="Riley R."/>
            <person name="Ohm R."/>
            <person name="Sun H."/>
            <person name="Tunlid A."/>
            <person name="Henrissat B."/>
            <person name="Grigoriev I.V."/>
            <person name="Hibbett D.S."/>
            <person name="Martin F."/>
        </authorList>
    </citation>
    <scope>NUCLEOTIDE SEQUENCE [LARGE SCALE GENOMIC DNA]</scope>
    <source>
        <strain evidence="3">F 1598</strain>
    </source>
</reference>
<name>A0A0C3GI72_PILCF</name>